<dbReference type="SUPFAM" id="SSF51182">
    <property type="entry name" value="RmlC-like cupins"/>
    <property type="match status" value="1"/>
</dbReference>
<keyword evidence="6" id="KW-1185">Reference proteome</keyword>
<evidence type="ECO:0000259" key="4">
    <source>
        <dbReference type="PROSITE" id="PS01124"/>
    </source>
</evidence>
<protein>
    <submittedName>
        <fullName evidence="5">AraC-type DNA-binding protein</fullName>
    </submittedName>
</protein>
<dbReference type="InterPro" id="IPR018062">
    <property type="entry name" value="HTH_AraC-typ_CS"/>
</dbReference>
<evidence type="ECO:0000313" key="5">
    <source>
        <dbReference type="EMBL" id="SDF56772.1"/>
    </source>
</evidence>
<keyword evidence="2 5" id="KW-0238">DNA-binding</keyword>
<evidence type="ECO:0000313" key="6">
    <source>
        <dbReference type="Proteomes" id="UP000199072"/>
    </source>
</evidence>
<evidence type="ECO:0000256" key="3">
    <source>
        <dbReference type="ARBA" id="ARBA00023163"/>
    </source>
</evidence>
<evidence type="ECO:0000256" key="1">
    <source>
        <dbReference type="ARBA" id="ARBA00023015"/>
    </source>
</evidence>
<dbReference type="SMART" id="SM00342">
    <property type="entry name" value="HTH_ARAC"/>
    <property type="match status" value="1"/>
</dbReference>
<keyword evidence="1" id="KW-0805">Transcription regulation</keyword>
<dbReference type="STRING" id="1391627.SAMN05216464_12064"/>
<dbReference type="Gene3D" id="2.60.120.10">
    <property type="entry name" value="Jelly Rolls"/>
    <property type="match status" value="1"/>
</dbReference>
<dbReference type="Pfam" id="PF07883">
    <property type="entry name" value="Cupin_2"/>
    <property type="match status" value="1"/>
</dbReference>
<dbReference type="PROSITE" id="PS01124">
    <property type="entry name" value="HTH_ARAC_FAMILY_2"/>
    <property type="match status" value="1"/>
</dbReference>
<keyword evidence="3" id="KW-0804">Transcription</keyword>
<dbReference type="InterPro" id="IPR009057">
    <property type="entry name" value="Homeodomain-like_sf"/>
</dbReference>
<dbReference type="GO" id="GO:0003700">
    <property type="term" value="F:DNA-binding transcription factor activity"/>
    <property type="evidence" value="ECO:0007669"/>
    <property type="project" value="InterPro"/>
</dbReference>
<dbReference type="PANTHER" id="PTHR43280">
    <property type="entry name" value="ARAC-FAMILY TRANSCRIPTIONAL REGULATOR"/>
    <property type="match status" value="1"/>
</dbReference>
<dbReference type="PANTHER" id="PTHR43280:SF2">
    <property type="entry name" value="HTH-TYPE TRANSCRIPTIONAL REGULATOR EXSA"/>
    <property type="match status" value="1"/>
</dbReference>
<accession>A0A1G7M4R1</accession>
<proteinExistence type="predicted"/>
<dbReference type="InterPro" id="IPR013096">
    <property type="entry name" value="Cupin_2"/>
</dbReference>
<dbReference type="InterPro" id="IPR011051">
    <property type="entry name" value="RmlC_Cupin_sf"/>
</dbReference>
<gene>
    <name evidence="5" type="ORF">SAMN05216464_12064</name>
</gene>
<reference evidence="5 6" key="1">
    <citation type="submission" date="2016-10" db="EMBL/GenBank/DDBJ databases">
        <authorList>
            <person name="de Groot N.N."/>
        </authorList>
    </citation>
    <scope>NUCLEOTIDE SEQUENCE [LARGE SCALE GENOMIC DNA]</scope>
    <source>
        <strain evidence="5 6">47C3B</strain>
    </source>
</reference>
<dbReference type="PROSITE" id="PS00041">
    <property type="entry name" value="HTH_ARAC_FAMILY_1"/>
    <property type="match status" value="1"/>
</dbReference>
<dbReference type="OrthoDB" id="745435at2"/>
<dbReference type="AlphaFoldDB" id="A0A1G7M4R1"/>
<dbReference type="RefSeq" id="WP_091156320.1">
    <property type="nucleotide sequence ID" value="NZ_FNAI01000020.1"/>
</dbReference>
<dbReference type="InterPro" id="IPR018060">
    <property type="entry name" value="HTH_AraC"/>
</dbReference>
<dbReference type="InterPro" id="IPR014710">
    <property type="entry name" value="RmlC-like_jellyroll"/>
</dbReference>
<dbReference type="SUPFAM" id="SSF46689">
    <property type="entry name" value="Homeodomain-like"/>
    <property type="match status" value="2"/>
</dbReference>
<sequence>MKKILREFTKPENSSFIVKEEIAAQFAAPFHFHEGYEFTYIVKGHGKFYGGDSLMNFTEGDLYLFGIGFPHYFINDKSFIKSGELAHSIIIQFGDDFLGGNFYLKPEFSAVKTFLKKAHLGIKVINPSAQLQRLMLDAPKRPGLKGLINLLELLDTVASLKSEEAATISTDIFENSLITRKKENKLDEVYRYVLENFKEQITSQKAASLAFMNESAFCRYFKRRTNKTLSQFVNHVRVTHAIQLLAEEDMSISKVCFECGFANLSYFNRQFKAVTGKTPYTYRKEFS</sequence>
<name>A0A1G7M4R1_9SPHI</name>
<feature type="domain" description="HTH araC/xylS-type" evidence="4">
    <location>
        <begin position="187"/>
        <end position="285"/>
    </location>
</feature>
<dbReference type="GO" id="GO:0043565">
    <property type="term" value="F:sequence-specific DNA binding"/>
    <property type="evidence" value="ECO:0007669"/>
    <property type="project" value="InterPro"/>
</dbReference>
<organism evidence="5 6">
    <name type="scientific">Mucilaginibacter pineti</name>
    <dbReference type="NCBI Taxonomy" id="1391627"/>
    <lineage>
        <taxon>Bacteria</taxon>
        <taxon>Pseudomonadati</taxon>
        <taxon>Bacteroidota</taxon>
        <taxon>Sphingobacteriia</taxon>
        <taxon>Sphingobacteriales</taxon>
        <taxon>Sphingobacteriaceae</taxon>
        <taxon>Mucilaginibacter</taxon>
    </lineage>
</organism>
<dbReference type="EMBL" id="FNAI01000020">
    <property type="protein sequence ID" value="SDF56772.1"/>
    <property type="molecule type" value="Genomic_DNA"/>
</dbReference>
<evidence type="ECO:0000256" key="2">
    <source>
        <dbReference type="ARBA" id="ARBA00023125"/>
    </source>
</evidence>
<dbReference type="Pfam" id="PF12833">
    <property type="entry name" value="HTH_18"/>
    <property type="match status" value="1"/>
</dbReference>
<dbReference type="Gene3D" id="1.10.10.60">
    <property type="entry name" value="Homeodomain-like"/>
    <property type="match status" value="2"/>
</dbReference>
<dbReference type="Proteomes" id="UP000199072">
    <property type="component" value="Unassembled WGS sequence"/>
</dbReference>